<dbReference type="OMA" id="EATDHRT"/>
<dbReference type="OrthoDB" id="10146917at2759"/>
<feature type="region of interest" description="Disordered" evidence="1">
    <location>
        <begin position="20"/>
        <end position="40"/>
    </location>
</feature>
<organism evidence="3 5">
    <name type="scientific">Acanthaster planci</name>
    <name type="common">Crown-of-thorns starfish</name>
    <dbReference type="NCBI Taxonomy" id="133434"/>
    <lineage>
        <taxon>Eukaryota</taxon>
        <taxon>Metazoa</taxon>
        <taxon>Echinodermata</taxon>
        <taxon>Eleutherozoa</taxon>
        <taxon>Asterozoa</taxon>
        <taxon>Asteroidea</taxon>
        <taxon>Valvatacea</taxon>
        <taxon>Valvatida</taxon>
        <taxon>Acanthasteridae</taxon>
        <taxon>Acanthaster</taxon>
    </lineage>
</organism>
<gene>
    <name evidence="4 5" type="primary">LOC110978616</name>
</gene>
<dbReference type="GeneID" id="110978616"/>
<evidence type="ECO:0000313" key="5">
    <source>
        <dbReference type="RefSeq" id="XP_022089432.1"/>
    </source>
</evidence>
<evidence type="ECO:0000313" key="3">
    <source>
        <dbReference type="Proteomes" id="UP000694845"/>
    </source>
</evidence>
<reference evidence="4 5" key="1">
    <citation type="submission" date="2025-04" db="UniProtKB">
        <authorList>
            <consortium name="RefSeq"/>
        </authorList>
    </citation>
    <scope>IDENTIFICATION</scope>
</reference>
<keyword evidence="3" id="KW-1185">Reference proteome</keyword>
<keyword evidence="2" id="KW-1133">Transmembrane helix</keyword>
<feature type="transmembrane region" description="Helical" evidence="2">
    <location>
        <begin position="111"/>
        <end position="134"/>
    </location>
</feature>
<sequence>MPFNWKQLVPGFLTKQAENNTATGQRTGRAASACEGDPYGDGSEVRIRLSSEASGQYQNSRRCSRRSDVDNDDGYGCVGTTVVILLILSPPLVLIGVILLTTGAILSSAHIFGSGMAVIVAGVILGAMSAFAFVRLRSHPSSSSSAGRVASLHRDSTGQHRPLTPRSASILETTDQRTVEITFCTTDAETTRDL</sequence>
<evidence type="ECO:0000313" key="4">
    <source>
        <dbReference type="RefSeq" id="XP_022089431.1"/>
    </source>
</evidence>
<feature type="compositionally biased region" description="Low complexity" evidence="1">
    <location>
        <begin position="140"/>
        <end position="150"/>
    </location>
</feature>
<feature type="region of interest" description="Disordered" evidence="1">
    <location>
        <begin position="140"/>
        <end position="169"/>
    </location>
</feature>
<keyword evidence="2" id="KW-0812">Transmembrane</keyword>
<name>A0A8B7YA54_ACAPL</name>
<evidence type="ECO:0000256" key="1">
    <source>
        <dbReference type="SAM" id="MobiDB-lite"/>
    </source>
</evidence>
<evidence type="ECO:0000256" key="2">
    <source>
        <dbReference type="SAM" id="Phobius"/>
    </source>
</evidence>
<dbReference type="RefSeq" id="XP_022089432.1">
    <property type="nucleotide sequence ID" value="XM_022233740.1"/>
</dbReference>
<dbReference type="Proteomes" id="UP000694845">
    <property type="component" value="Unplaced"/>
</dbReference>
<feature type="transmembrane region" description="Helical" evidence="2">
    <location>
        <begin position="75"/>
        <end position="99"/>
    </location>
</feature>
<proteinExistence type="predicted"/>
<dbReference type="KEGG" id="aplc:110978616"/>
<protein>
    <submittedName>
        <fullName evidence="4 5">Uncharacterized protein LOC110978616</fullName>
    </submittedName>
</protein>
<dbReference type="RefSeq" id="XP_022089431.1">
    <property type="nucleotide sequence ID" value="XM_022233739.1"/>
</dbReference>
<accession>A0A8B7YA54</accession>
<dbReference type="AlphaFoldDB" id="A0A8B7YA54"/>
<keyword evidence="2" id="KW-0472">Membrane</keyword>